<dbReference type="Proteomes" id="UP000283458">
    <property type="component" value="Unassembled WGS sequence"/>
</dbReference>
<dbReference type="OrthoDB" id="5625447at2"/>
<evidence type="ECO:0000256" key="1">
    <source>
        <dbReference type="SAM" id="MobiDB-lite"/>
    </source>
</evidence>
<dbReference type="EMBL" id="QYUL01000003">
    <property type="protein sequence ID" value="RJF79614.1"/>
    <property type="molecule type" value="Genomic_DNA"/>
</dbReference>
<name>A0A418VT03_9PROT</name>
<comment type="caution">
    <text evidence="2">The sequence shown here is derived from an EMBL/GenBank/DDBJ whole genome shotgun (WGS) entry which is preliminary data.</text>
</comment>
<evidence type="ECO:0000313" key="2">
    <source>
        <dbReference type="EMBL" id="RJF79614.1"/>
    </source>
</evidence>
<reference evidence="2 3" key="1">
    <citation type="submission" date="2018-09" db="EMBL/GenBank/DDBJ databases">
        <authorList>
            <person name="Zhu H."/>
        </authorList>
    </citation>
    <scope>NUCLEOTIDE SEQUENCE [LARGE SCALE GENOMIC DNA]</scope>
    <source>
        <strain evidence="2 3">K2W22B-5</strain>
    </source>
</reference>
<evidence type="ECO:0000313" key="3">
    <source>
        <dbReference type="Proteomes" id="UP000283458"/>
    </source>
</evidence>
<keyword evidence="3" id="KW-1185">Reference proteome</keyword>
<gene>
    <name evidence="2" type="ORF">D3877_22995</name>
</gene>
<accession>A0A418VT03</accession>
<organism evidence="2 3">
    <name type="scientific">Azospirillum cavernae</name>
    <dbReference type="NCBI Taxonomy" id="2320860"/>
    <lineage>
        <taxon>Bacteria</taxon>
        <taxon>Pseudomonadati</taxon>
        <taxon>Pseudomonadota</taxon>
        <taxon>Alphaproteobacteria</taxon>
        <taxon>Rhodospirillales</taxon>
        <taxon>Azospirillaceae</taxon>
        <taxon>Azospirillum</taxon>
    </lineage>
</organism>
<dbReference type="AlphaFoldDB" id="A0A418VT03"/>
<dbReference type="RefSeq" id="WP_119833071.1">
    <property type="nucleotide sequence ID" value="NZ_QYUL01000003.1"/>
</dbReference>
<feature type="region of interest" description="Disordered" evidence="1">
    <location>
        <begin position="89"/>
        <end position="108"/>
    </location>
</feature>
<proteinExistence type="predicted"/>
<protein>
    <submittedName>
        <fullName evidence="2">Uncharacterized protein</fullName>
    </submittedName>
</protein>
<sequence length="108" mass="12521">MPILDLPRAPETGFLAQDEIAVIAAHEHLTMQEAIKRGADMMREPWGHAALRQMVWDMLCIARRRAEESEIARLDDLYRRSCLHYACPHDRRTSPTRQIHPFPYDGAQ</sequence>